<dbReference type="InterPro" id="IPR029063">
    <property type="entry name" value="SAM-dependent_MTases_sf"/>
</dbReference>
<dbReference type="SMART" id="SM00650">
    <property type="entry name" value="rADc"/>
    <property type="match status" value="1"/>
</dbReference>
<dbReference type="PROSITE" id="PS01131">
    <property type="entry name" value="RRNA_A_DIMETH"/>
    <property type="match status" value="1"/>
</dbReference>
<evidence type="ECO:0000256" key="9">
    <source>
        <dbReference type="SAM" id="MobiDB-lite"/>
    </source>
</evidence>
<comment type="catalytic activity">
    <reaction evidence="7">
        <text>adenosine(1518)/adenosine(1519) in 16S rRNA + 4 S-adenosyl-L-methionine = N(6)-dimethyladenosine(1518)/N(6)-dimethyladenosine(1519) in 16S rRNA + 4 S-adenosyl-L-homocysteine + 4 H(+)</text>
        <dbReference type="Rhea" id="RHEA:19609"/>
        <dbReference type="Rhea" id="RHEA-COMP:10232"/>
        <dbReference type="Rhea" id="RHEA-COMP:10233"/>
        <dbReference type="ChEBI" id="CHEBI:15378"/>
        <dbReference type="ChEBI" id="CHEBI:57856"/>
        <dbReference type="ChEBI" id="CHEBI:59789"/>
        <dbReference type="ChEBI" id="CHEBI:74411"/>
        <dbReference type="ChEBI" id="CHEBI:74493"/>
        <dbReference type="EC" id="2.1.1.182"/>
    </reaction>
</comment>
<feature type="region of interest" description="Disordered" evidence="9">
    <location>
        <begin position="301"/>
        <end position="345"/>
    </location>
</feature>
<feature type="compositionally biased region" description="Acidic residues" evidence="9">
    <location>
        <begin position="314"/>
        <end position="345"/>
    </location>
</feature>
<evidence type="ECO:0000256" key="1">
    <source>
        <dbReference type="ARBA" id="ARBA00022490"/>
    </source>
</evidence>
<dbReference type="RefSeq" id="WP_015250657.1">
    <property type="nucleotide sequence ID" value="NC_019892.1"/>
</dbReference>
<dbReference type="SUPFAM" id="SSF53335">
    <property type="entry name" value="S-adenosyl-L-methionine-dependent methyltransferases"/>
    <property type="match status" value="1"/>
</dbReference>
<dbReference type="HAMAP" id="MF_00607">
    <property type="entry name" value="16SrRNA_methyltr_A"/>
    <property type="match status" value="1"/>
</dbReference>
<dbReference type="PANTHER" id="PTHR11727">
    <property type="entry name" value="DIMETHYLADENOSINE TRANSFERASE"/>
    <property type="match status" value="1"/>
</dbReference>
<keyword evidence="1 7" id="KW-0963">Cytoplasm</keyword>
<dbReference type="AlphaFoldDB" id="L0DRE2"/>
<feature type="binding site" evidence="7 8">
    <location>
        <position position="56"/>
    </location>
    <ligand>
        <name>S-adenosyl-L-methionine</name>
        <dbReference type="ChEBI" id="CHEBI:59789"/>
    </ligand>
</feature>
<feature type="binding site" evidence="7 8">
    <location>
        <position position="77"/>
    </location>
    <ligand>
        <name>S-adenosyl-L-methionine</name>
        <dbReference type="ChEBI" id="CHEBI:59789"/>
    </ligand>
</feature>
<keyword evidence="5 7" id="KW-0949">S-adenosyl-L-methionine</keyword>
<evidence type="ECO:0000313" key="12">
    <source>
        <dbReference type="Proteomes" id="UP000010798"/>
    </source>
</evidence>
<evidence type="ECO:0000256" key="2">
    <source>
        <dbReference type="ARBA" id="ARBA00022552"/>
    </source>
</evidence>
<dbReference type="PANTHER" id="PTHR11727:SF7">
    <property type="entry name" value="DIMETHYLADENOSINE TRANSFERASE-RELATED"/>
    <property type="match status" value="1"/>
</dbReference>
<dbReference type="InterPro" id="IPR011530">
    <property type="entry name" value="rRNA_adenine_dimethylase"/>
</dbReference>
<evidence type="ECO:0000313" key="11">
    <source>
        <dbReference type="EMBL" id="AGA31593.1"/>
    </source>
</evidence>
<evidence type="ECO:0000259" key="10">
    <source>
        <dbReference type="SMART" id="SM00650"/>
    </source>
</evidence>
<comment type="similarity">
    <text evidence="7">Belongs to the class I-like SAM-binding methyltransferase superfamily. rRNA adenine N(6)-methyltransferase family. RsmA subfamily.</text>
</comment>
<keyword evidence="4 7" id="KW-0808">Transferase</keyword>
<dbReference type="KEGG" id="saci:Sinac_7560"/>
<keyword evidence="2 7" id="KW-0698">rRNA processing</keyword>
<proteinExistence type="inferred from homology"/>
<comment type="function">
    <text evidence="7">Specifically dimethylates two adjacent adenosines (A1518 and A1519) in the loop of a conserved hairpin near the 3'-end of 16S rRNA in the 30S particle. May play a critical role in biogenesis of 30S subunits.</text>
</comment>
<keyword evidence="3 7" id="KW-0489">Methyltransferase</keyword>
<dbReference type="InterPro" id="IPR023165">
    <property type="entry name" value="rRNA_Ade_diMease-like_C"/>
</dbReference>
<feature type="binding site" evidence="7 8">
    <location>
        <position position="135"/>
    </location>
    <ligand>
        <name>S-adenosyl-L-methionine</name>
        <dbReference type="ChEBI" id="CHEBI:59789"/>
    </ligand>
</feature>
<dbReference type="Proteomes" id="UP000010798">
    <property type="component" value="Chromosome"/>
</dbReference>
<organism evidence="11 12">
    <name type="scientific">Singulisphaera acidiphila (strain ATCC BAA-1392 / DSM 18658 / VKM B-2454 / MOB10)</name>
    <dbReference type="NCBI Taxonomy" id="886293"/>
    <lineage>
        <taxon>Bacteria</taxon>
        <taxon>Pseudomonadati</taxon>
        <taxon>Planctomycetota</taxon>
        <taxon>Planctomycetia</taxon>
        <taxon>Isosphaerales</taxon>
        <taxon>Isosphaeraceae</taxon>
        <taxon>Singulisphaera</taxon>
    </lineage>
</organism>
<protein>
    <recommendedName>
        <fullName evidence="7">Ribosomal RNA small subunit methyltransferase A</fullName>
        <ecNumber evidence="7">2.1.1.182</ecNumber>
    </recommendedName>
    <alternativeName>
        <fullName evidence="7">16S rRNA (adenine(1518)-N(6)/adenine(1519)-N(6))-dimethyltransferase</fullName>
    </alternativeName>
    <alternativeName>
        <fullName evidence="7">16S rRNA dimethyladenosine transferase</fullName>
    </alternativeName>
    <alternativeName>
        <fullName evidence="7">16S rRNA dimethylase</fullName>
    </alternativeName>
    <alternativeName>
        <fullName evidence="7">S-adenosylmethionine-6-N', N'-adenosyl(rRNA) dimethyltransferase</fullName>
    </alternativeName>
</protein>
<evidence type="ECO:0000256" key="3">
    <source>
        <dbReference type="ARBA" id="ARBA00022603"/>
    </source>
</evidence>
<dbReference type="CDD" id="cd02440">
    <property type="entry name" value="AdoMet_MTases"/>
    <property type="match status" value="1"/>
</dbReference>
<evidence type="ECO:0000256" key="6">
    <source>
        <dbReference type="ARBA" id="ARBA00022884"/>
    </source>
</evidence>
<dbReference type="Gene3D" id="3.40.50.150">
    <property type="entry name" value="Vaccinia Virus protein VP39"/>
    <property type="match status" value="1"/>
</dbReference>
<feature type="binding site" evidence="7 8">
    <location>
        <position position="31"/>
    </location>
    <ligand>
        <name>S-adenosyl-L-methionine</name>
        <dbReference type="ChEBI" id="CHEBI:59789"/>
    </ligand>
</feature>
<dbReference type="EMBL" id="CP003364">
    <property type="protein sequence ID" value="AGA31593.1"/>
    <property type="molecule type" value="Genomic_DNA"/>
</dbReference>
<evidence type="ECO:0000256" key="4">
    <source>
        <dbReference type="ARBA" id="ARBA00022679"/>
    </source>
</evidence>
<dbReference type="HOGENOM" id="CLU_041220_0_0_0"/>
<accession>L0DRE2</accession>
<dbReference type="OrthoDB" id="9814755at2"/>
<dbReference type="PROSITE" id="PS51689">
    <property type="entry name" value="SAM_RNA_A_N6_MT"/>
    <property type="match status" value="1"/>
</dbReference>
<dbReference type="Gene3D" id="1.10.8.100">
    <property type="entry name" value="Ribosomal RNA adenine dimethylase-like, domain 2"/>
    <property type="match status" value="1"/>
</dbReference>
<gene>
    <name evidence="7" type="primary">rsmA</name>
    <name evidence="7" type="synonym">ksgA</name>
    <name evidence="11" type="ordered locus">Sinac_7560</name>
</gene>
<dbReference type="InterPro" id="IPR020596">
    <property type="entry name" value="rRNA_Ade_Mease_Trfase_CS"/>
</dbReference>
<feature type="domain" description="Ribosomal RNA adenine methylase transferase N-terminal" evidence="10">
    <location>
        <begin position="36"/>
        <end position="221"/>
    </location>
</feature>
<feature type="binding site" evidence="7 8">
    <location>
        <position position="102"/>
    </location>
    <ligand>
        <name>S-adenosyl-L-methionine</name>
        <dbReference type="ChEBI" id="CHEBI:59789"/>
    </ligand>
</feature>
<evidence type="ECO:0000256" key="5">
    <source>
        <dbReference type="ARBA" id="ARBA00022691"/>
    </source>
</evidence>
<feature type="binding site" evidence="7 8">
    <location>
        <position position="29"/>
    </location>
    <ligand>
        <name>S-adenosyl-L-methionine</name>
        <dbReference type="ChEBI" id="CHEBI:59789"/>
    </ligand>
</feature>
<evidence type="ECO:0000256" key="7">
    <source>
        <dbReference type="HAMAP-Rule" id="MF_00607"/>
    </source>
</evidence>
<dbReference type="NCBIfam" id="TIGR00755">
    <property type="entry name" value="ksgA"/>
    <property type="match status" value="1"/>
</dbReference>
<dbReference type="GO" id="GO:0003723">
    <property type="term" value="F:RNA binding"/>
    <property type="evidence" value="ECO:0007669"/>
    <property type="project" value="UniProtKB-UniRule"/>
</dbReference>
<dbReference type="STRING" id="886293.Sinac_7560"/>
<dbReference type="InterPro" id="IPR020598">
    <property type="entry name" value="rRNA_Ade_methylase_Trfase_N"/>
</dbReference>
<comment type="subcellular location">
    <subcellularLocation>
        <location evidence="7">Cytoplasm</location>
    </subcellularLocation>
</comment>
<keyword evidence="6 7" id="KW-0694">RNA-binding</keyword>
<dbReference type="Pfam" id="PF00398">
    <property type="entry name" value="RrnaAD"/>
    <property type="match status" value="1"/>
</dbReference>
<dbReference type="GO" id="GO:0052908">
    <property type="term" value="F:16S rRNA (adenine(1518)-N(6)/adenine(1519)-N(6))-dimethyltransferase activity"/>
    <property type="evidence" value="ECO:0007669"/>
    <property type="project" value="UniProtKB-EC"/>
</dbReference>
<dbReference type="eggNOG" id="COG0030">
    <property type="taxonomic scope" value="Bacteria"/>
</dbReference>
<keyword evidence="12" id="KW-1185">Reference proteome</keyword>
<dbReference type="EC" id="2.1.1.182" evidence="7"/>
<evidence type="ECO:0000256" key="8">
    <source>
        <dbReference type="PROSITE-ProRule" id="PRU01026"/>
    </source>
</evidence>
<dbReference type="GO" id="GO:0005829">
    <property type="term" value="C:cytosol"/>
    <property type="evidence" value="ECO:0007669"/>
    <property type="project" value="TreeGrafter"/>
</dbReference>
<dbReference type="InterPro" id="IPR001737">
    <property type="entry name" value="KsgA/Erm"/>
</dbReference>
<sequence length="345" mass="38340">MSSRRQTQSYLRNLFARRGVAPQHRYGQNFLIDLNIHELIVNAAEVGPDDVVLEIGPGAGALTALMAERGAAVVAVEIDPAMARLTTEAVEGRLNVRVLNVDALASKHTMNPEVLDNVRAGLAVSPEKRLKLVANLPYNVATPILSNLLVHPEFCPTLLVVTIQLELAQRICAGPEEEEYGALSVLMQALADVSIVRTLAPTVFWPRPKVESAVISIRPDASKRALVHNLAWFHQTIRQLFLHRRKNLRRVLYSLWRDRWTKLEVDTFLEGLGLTGLVRAEAMNVEELLTLTQQLGERFNVNNEGALPESPAEASEDEEEASDEEQEPDDDVEELDPEDQSSEVL</sequence>
<reference evidence="11 12" key="1">
    <citation type="submission" date="2012-02" db="EMBL/GenBank/DDBJ databases">
        <title>Complete sequence of chromosome of Singulisphaera acidiphila DSM 18658.</title>
        <authorList>
            <consortium name="US DOE Joint Genome Institute (JGI-PGF)"/>
            <person name="Lucas S."/>
            <person name="Copeland A."/>
            <person name="Lapidus A."/>
            <person name="Glavina del Rio T."/>
            <person name="Dalin E."/>
            <person name="Tice H."/>
            <person name="Bruce D."/>
            <person name="Goodwin L."/>
            <person name="Pitluck S."/>
            <person name="Peters L."/>
            <person name="Ovchinnikova G."/>
            <person name="Chertkov O."/>
            <person name="Kyrpides N."/>
            <person name="Mavromatis K."/>
            <person name="Ivanova N."/>
            <person name="Brettin T."/>
            <person name="Detter J.C."/>
            <person name="Han C."/>
            <person name="Larimer F."/>
            <person name="Land M."/>
            <person name="Hauser L."/>
            <person name="Markowitz V."/>
            <person name="Cheng J.-F."/>
            <person name="Hugenholtz P."/>
            <person name="Woyke T."/>
            <person name="Wu D."/>
            <person name="Tindall B."/>
            <person name="Pomrenke H."/>
            <person name="Brambilla E."/>
            <person name="Klenk H.-P."/>
            <person name="Eisen J.A."/>
        </authorList>
    </citation>
    <scope>NUCLEOTIDE SEQUENCE [LARGE SCALE GENOMIC DNA]</scope>
    <source>
        <strain evidence="12">ATCC BAA-1392 / DSM 18658 / VKM B-2454 / MOB10</strain>
    </source>
</reference>
<name>L0DRE2_SINAD</name>